<feature type="transmembrane region" description="Helical" evidence="1">
    <location>
        <begin position="1349"/>
        <end position="1374"/>
    </location>
</feature>
<dbReference type="STRING" id="1423815.FC27_GL001096"/>
<feature type="transmembrane region" description="Helical" evidence="1">
    <location>
        <begin position="1572"/>
        <end position="1590"/>
    </location>
</feature>
<feature type="transmembrane region" description="Helical" evidence="1">
    <location>
        <begin position="2154"/>
        <end position="2173"/>
    </location>
</feature>
<feature type="transmembrane region" description="Helical" evidence="1">
    <location>
        <begin position="549"/>
        <end position="567"/>
    </location>
</feature>
<feature type="transmembrane region" description="Helical" evidence="1">
    <location>
        <begin position="2734"/>
        <end position="2762"/>
    </location>
</feature>
<feature type="transmembrane region" description="Helical" evidence="1">
    <location>
        <begin position="579"/>
        <end position="601"/>
    </location>
</feature>
<feature type="transmembrane region" description="Helical" evidence="1">
    <location>
        <begin position="2614"/>
        <end position="2636"/>
    </location>
</feature>
<feature type="transmembrane region" description="Helical" evidence="1">
    <location>
        <begin position="2585"/>
        <end position="2607"/>
    </location>
</feature>
<feature type="transmembrane region" description="Helical" evidence="1">
    <location>
        <begin position="2699"/>
        <end position="2722"/>
    </location>
</feature>
<feature type="transmembrane region" description="Helical" evidence="1">
    <location>
        <begin position="247"/>
        <end position="268"/>
    </location>
</feature>
<feature type="transmembrane region" description="Helical" evidence="1">
    <location>
        <begin position="1293"/>
        <end position="1311"/>
    </location>
</feature>
<dbReference type="eggNOG" id="COG4223">
    <property type="taxonomic scope" value="Bacteria"/>
</dbReference>
<accession>A0A0R1SH98</accession>
<feature type="transmembrane region" description="Helical" evidence="1">
    <location>
        <begin position="1909"/>
        <end position="1928"/>
    </location>
</feature>
<feature type="transmembrane region" description="Helical" evidence="1">
    <location>
        <begin position="356"/>
        <end position="378"/>
    </location>
</feature>
<feature type="transmembrane region" description="Helical" evidence="1">
    <location>
        <begin position="1233"/>
        <end position="1256"/>
    </location>
</feature>
<feature type="transmembrane region" description="Helical" evidence="1">
    <location>
        <begin position="1198"/>
        <end position="1221"/>
    </location>
</feature>
<feature type="transmembrane region" description="Helical" evidence="1">
    <location>
        <begin position="1993"/>
        <end position="2011"/>
    </location>
</feature>
<feature type="transmembrane region" description="Helical" evidence="1">
    <location>
        <begin position="1724"/>
        <end position="1743"/>
    </location>
</feature>
<feature type="transmembrane region" description="Helical" evidence="1">
    <location>
        <begin position="72"/>
        <end position="90"/>
    </location>
</feature>
<feature type="transmembrane region" description="Helical" evidence="1">
    <location>
        <begin position="519"/>
        <end position="543"/>
    </location>
</feature>
<feature type="transmembrane region" description="Helical" evidence="1">
    <location>
        <begin position="1962"/>
        <end position="1981"/>
    </location>
</feature>
<feature type="transmembrane region" description="Helical" evidence="1">
    <location>
        <begin position="275"/>
        <end position="297"/>
    </location>
</feature>
<feature type="transmembrane region" description="Helical" evidence="1">
    <location>
        <begin position="187"/>
        <end position="207"/>
    </location>
</feature>
<dbReference type="PATRIC" id="fig|1423815.3.peg.1120"/>
<feature type="transmembrane region" description="Helical" evidence="1">
    <location>
        <begin position="2545"/>
        <end position="2573"/>
    </location>
</feature>
<feature type="transmembrane region" description="Helical" evidence="1">
    <location>
        <begin position="385"/>
        <end position="409"/>
    </location>
</feature>
<comment type="caution">
    <text evidence="2">The sequence shown here is derived from an EMBL/GenBank/DDBJ whole genome shotgun (WGS) entry which is preliminary data.</text>
</comment>
<feature type="transmembrane region" description="Helical" evidence="1">
    <location>
        <begin position="1139"/>
        <end position="1161"/>
    </location>
</feature>
<dbReference type="RefSeq" id="WP_029508195.1">
    <property type="nucleotide sequence ID" value="NZ_AZFA01000021.1"/>
</dbReference>
<organism evidence="2 3">
    <name type="scientific">Companilactobacillus versmoldensis DSM 14857 = KCTC 3814</name>
    <dbReference type="NCBI Taxonomy" id="1423815"/>
    <lineage>
        <taxon>Bacteria</taxon>
        <taxon>Bacillati</taxon>
        <taxon>Bacillota</taxon>
        <taxon>Bacilli</taxon>
        <taxon>Lactobacillales</taxon>
        <taxon>Lactobacillaceae</taxon>
        <taxon>Companilactobacillus</taxon>
    </lineage>
</organism>
<feature type="transmembrane region" description="Helical" evidence="1">
    <location>
        <begin position="2486"/>
        <end position="2503"/>
    </location>
</feature>
<feature type="transmembrane region" description="Helical" evidence="1">
    <location>
        <begin position="465"/>
        <end position="486"/>
    </location>
</feature>
<protein>
    <submittedName>
        <fullName evidence="2">Uncharacterized protein</fullName>
    </submittedName>
</protein>
<feature type="transmembrane region" description="Helical" evidence="1">
    <location>
        <begin position="2267"/>
        <end position="2287"/>
    </location>
</feature>
<feature type="transmembrane region" description="Helical" evidence="1">
    <location>
        <begin position="668"/>
        <end position="696"/>
    </location>
</feature>
<feature type="transmembrane region" description="Helical" evidence="1">
    <location>
        <begin position="990"/>
        <end position="1016"/>
    </location>
</feature>
<feature type="transmembrane region" description="Helical" evidence="1">
    <location>
        <begin position="1543"/>
        <end position="1566"/>
    </location>
</feature>
<feature type="transmembrane region" description="Helical" evidence="1">
    <location>
        <begin position="1447"/>
        <end position="1475"/>
    </location>
</feature>
<feature type="transmembrane region" description="Helical" evidence="1">
    <location>
        <begin position="2105"/>
        <end position="2123"/>
    </location>
</feature>
<feature type="transmembrane region" description="Helical" evidence="1">
    <location>
        <begin position="747"/>
        <end position="771"/>
    </location>
</feature>
<feature type="transmembrane region" description="Helical" evidence="1">
    <location>
        <begin position="162"/>
        <end position="181"/>
    </location>
</feature>
<gene>
    <name evidence="2" type="ORF">FC27_GL001096</name>
</gene>
<feature type="transmembrane region" description="Helical" evidence="1">
    <location>
        <begin position="1028"/>
        <end position="1050"/>
    </location>
</feature>
<feature type="transmembrane region" description="Helical" evidence="1">
    <location>
        <begin position="827"/>
        <end position="849"/>
    </location>
</feature>
<feature type="transmembrane region" description="Helical" evidence="1">
    <location>
        <begin position="2676"/>
        <end position="2693"/>
    </location>
</feature>
<feature type="transmembrane region" description="Helical" evidence="1">
    <location>
        <begin position="1832"/>
        <end position="1851"/>
    </location>
</feature>
<feature type="transmembrane region" description="Helical" evidence="1">
    <location>
        <begin position="131"/>
        <end position="155"/>
    </location>
</feature>
<feature type="transmembrane region" description="Helical" evidence="1">
    <location>
        <begin position="44"/>
        <end position="66"/>
    </location>
</feature>
<feature type="transmembrane region" description="Helical" evidence="1">
    <location>
        <begin position="2509"/>
        <end position="2533"/>
    </location>
</feature>
<proteinExistence type="predicted"/>
<feature type="transmembrane region" description="Helical" evidence="1">
    <location>
        <begin position="2424"/>
        <end position="2449"/>
    </location>
</feature>
<feature type="transmembrane region" description="Helical" evidence="1">
    <location>
        <begin position="1262"/>
        <end position="1286"/>
    </location>
</feature>
<feature type="transmembrane region" description="Helical" evidence="1">
    <location>
        <begin position="1649"/>
        <end position="1673"/>
    </location>
</feature>
<keyword evidence="1" id="KW-0812">Transmembrane</keyword>
<feature type="transmembrane region" description="Helical" evidence="1">
    <location>
        <begin position="6"/>
        <end position="32"/>
    </location>
</feature>
<feature type="transmembrane region" description="Helical" evidence="1">
    <location>
        <begin position="640"/>
        <end position="662"/>
    </location>
</feature>
<feature type="transmembrane region" description="Helical" evidence="1">
    <location>
        <begin position="219"/>
        <end position="241"/>
    </location>
</feature>
<feature type="transmembrane region" description="Helical" evidence="1">
    <location>
        <begin position="613"/>
        <end position="633"/>
    </location>
</feature>
<feature type="transmembrane region" description="Helical" evidence="1">
    <location>
        <begin position="855"/>
        <end position="877"/>
    </location>
</feature>
<name>A0A0R1SH98_9LACO</name>
<feature type="transmembrane region" description="Helical" evidence="1">
    <location>
        <begin position="2371"/>
        <end position="2404"/>
    </location>
</feature>
<evidence type="ECO:0000256" key="1">
    <source>
        <dbReference type="SAM" id="Phobius"/>
    </source>
</evidence>
<feature type="transmembrane region" description="Helical" evidence="1">
    <location>
        <begin position="717"/>
        <end position="735"/>
    </location>
</feature>
<feature type="transmembrane region" description="Helical" evidence="1">
    <location>
        <begin position="1087"/>
        <end position="1108"/>
    </location>
</feature>
<feature type="transmembrane region" description="Helical" evidence="1">
    <location>
        <begin position="1511"/>
        <end position="1531"/>
    </location>
</feature>
<feature type="transmembrane region" description="Helical" evidence="1">
    <location>
        <begin position="1487"/>
        <end position="1505"/>
    </location>
</feature>
<feature type="transmembrane region" description="Helical" evidence="1">
    <location>
        <begin position="778"/>
        <end position="796"/>
    </location>
</feature>
<reference evidence="2 3" key="1">
    <citation type="journal article" date="2015" name="Genome Announc.">
        <title>Expanding the biotechnology potential of lactobacilli through comparative genomics of 213 strains and associated genera.</title>
        <authorList>
            <person name="Sun Z."/>
            <person name="Harris H.M."/>
            <person name="McCann A."/>
            <person name="Guo C."/>
            <person name="Argimon S."/>
            <person name="Zhang W."/>
            <person name="Yang X."/>
            <person name="Jeffery I.B."/>
            <person name="Cooney J.C."/>
            <person name="Kagawa T.F."/>
            <person name="Liu W."/>
            <person name="Song Y."/>
            <person name="Salvetti E."/>
            <person name="Wrobel A."/>
            <person name="Rasinkangas P."/>
            <person name="Parkhill J."/>
            <person name="Rea M.C."/>
            <person name="O'Sullivan O."/>
            <person name="Ritari J."/>
            <person name="Douillard F.P."/>
            <person name="Paul Ross R."/>
            <person name="Yang R."/>
            <person name="Briner A.E."/>
            <person name="Felis G.E."/>
            <person name="de Vos W.M."/>
            <person name="Barrangou R."/>
            <person name="Klaenhammer T.R."/>
            <person name="Caufield P.W."/>
            <person name="Cui Y."/>
            <person name="Zhang H."/>
            <person name="O'Toole P.W."/>
        </authorList>
    </citation>
    <scope>NUCLEOTIDE SEQUENCE [LARGE SCALE GENOMIC DNA]</scope>
    <source>
        <strain evidence="2 3">DSM 14857</strain>
    </source>
</reference>
<feature type="transmembrane region" description="Helical" evidence="1">
    <location>
        <begin position="1621"/>
        <end position="1642"/>
    </location>
</feature>
<dbReference type="OrthoDB" id="2257207at2"/>
<keyword evidence="1" id="KW-1133">Transmembrane helix</keyword>
<feature type="transmembrane region" description="Helical" evidence="1">
    <location>
        <begin position="1173"/>
        <end position="1192"/>
    </location>
</feature>
<feature type="transmembrane region" description="Helical" evidence="1">
    <location>
        <begin position="913"/>
        <end position="933"/>
    </location>
</feature>
<feature type="transmembrane region" description="Helical" evidence="1">
    <location>
        <begin position="1415"/>
        <end position="1435"/>
    </location>
</feature>
<feature type="transmembrane region" description="Helical" evidence="1">
    <location>
        <begin position="1057"/>
        <end position="1081"/>
    </location>
</feature>
<keyword evidence="3" id="KW-1185">Reference proteome</keyword>
<feature type="transmembrane region" description="Helical" evidence="1">
    <location>
        <begin position="1940"/>
        <end position="1956"/>
    </location>
</feature>
<feature type="transmembrane region" description="Helical" evidence="1">
    <location>
        <begin position="2129"/>
        <end position="2147"/>
    </location>
</feature>
<evidence type="ECO:0000313" key="2">
    <source>
        <dbReference type="EMBL" id="KRL66074.1"/>
    </source>
</evidence>
<keyword evidence="1" id="KW-0472">Membrane</keyword>
<feature type="transmembrane region" description="Helical" evidence="1">
    <location>
        <begin position="421"/>
        <end position="453"/>
    </location>
</feature>
<feature type="transmembrane region" description="Helical" evidence="1">
    <location>
        <begin position="884"/>
        <end position="907"/>
    </location>
</feature>
<feature type="transmembrane region" description="Helical" evidence="1">
    <location>
        <begin position="102"/>
        <end position="125"/>
    </location>
</feature>
<evidence type="ECO:0000313" key="3">
    <source>
        <dbReference type="Proteomes" id="UP000051647"/>
    </source>
</evidence>
<feature type="transmembrane region" description="Helical" evidence="1">
    <location>
        <begin position="1693"/>
        <end position="1712"/>
    </location>
</feature>
<feature type="transmembrane region" description="Helical" evidence="1">
    <location>
        <begin position="2213"/>
        <end position="2231"/>
    </location>
</feature>
<dbReference type="EMBL" id="AZFA01000021">
    <property type="protein sequence ID" value="KRL66074.1"/>
    <property type="molecule type" value="Genomic_DNA"/>
</dbReference>
<feature type="transmembrane region" description="Helical" evidence="1">
    <location>
        <begin position="1778"/>
        <end position="1796"/>
    </location>
</feature>
<feature type="transmembrane region" description="Helical" evidence="1">
    <location>
        <begin position="2642"/>
        <end position="2669"/>
    </location>
</feature>
<feature type="transmembrane region" description="Helical" evidence="1">
    <location>
        <begin position="965"/>
        <end position="983"/>
    </location>
</feature>
<feature type="transmembrane region" description="Helical" evidence="1">
    <location>
        <begin position="2327"/>
        <end position="2351"/>
    </location>
</feature>
<dbReference type="Proteomes" id="UP000051647">
    <property type="component" value="Unassembled WGS sequence"/>
</dbReference>
<feature type="transmembrane region" description="Helical" evidence="1">
    <location>
        <begin position="1380"/>
        <end position="1403"/>
    </location>
</feature>
<feature type="transmembrane region" description="Helical" evidence="1">
    <location>
        <begin position="492"/>
        <end position="512"/>
    </location>
</feature>
<feature type="transmembrane region" description="Helical" evidence="1">
    <location>
        <begin position="2179"/>
        <end position="2201"/>
    </location>
</feature>
<feature type="transmembrane region" description="Helical" evidence="1">
    <location>
        <begin position="2293"/>
        <end position="2315"/>
    </location>
</feature>
<feature type="transmembrane region" description="Helical" evidence="1">
    <location>
        <begin position="2081"/>
        <end position="2100"/>
    </location>
</feature>
<feature type="transmembrane region" description="Helical" evidence="1">
    <location>
        <begin position="1857"/>
        <end position="1877"/>
    </location>
</feature>
<feature type="transmembrane region" description="Helical" evidence="1">
    <location>
        <begin position="1802"/>
        <end position="1820"/>
    </location>
</feature>
<feature type="transmembrane region" description="Helical" evidence="1">
    <location>
        <begin position="1115"/>
        <end position="1133"/>
    </location>
</feature>
<feature type="transmembrane region" description="Helical" evidence="1">
    <location>
        <begin position="2455"/>
        <end position="2479"/>
    </location>
</feature>
<sequence length="2809" mass="301867">MLTINLFAGFPAFILLTIAKWLMIALVGAYVLNTFIVTLPMIAYVWIVLVLGFIAVFVSALATLGINVPNIFGIWVMVPLFSIGAVLIALTTIPLMLTADLLITLVAFAPIVGTLQLGLILATLANPLAGLLAVNSFAILGLTSLLLFGLGLFMLADTWLPVTFNIIPFLLYFVLGGPLLYSAHMIGLIPIIGWIVQIIVDIAWMLIGLWGTALITDNFFAIFVHLFVPLAFATIPGIMLLVSVLPVLLLVLPVAIIGSLILIALINLPILLFNLLIAIPVLLFGLFSAATIIWFLAPVLLQLMVNPIADLVTFVIMVFTAAEQPLFYIIFSWQTIPLTIGSFMGMLINWLNPLNLLFHALAIFAIIAIPLTGLASLLAIDGLRLLDLIGIFTIIGAPAGLLGLIPLTIAKQLMVGLVLLYFLNTFIVTLPMIAYVWLVLIPGVILVFLNAFANLGINVPNIFSMWIMVPFFSVGAVILALTLIPLMLAIDAAVSILAIAPIVGNLQIGLIMSTLLNPIAGLIAANLFAILGLSSVVLFFAGLFMLADVWLPLTFGINSFILYFLLANPAWYMLHMAGLIPIIGWIVQIPVDLIWMLAGLWGTALITDNNFALFVHIFVTLAFSTIPGMMLLLTVAPVLLVLLPVAIIGSLILLSLINLPLLLLGIPIALLTVVIGIAGALMLFWFISPIFTYYMINPIADFIEFIELFYTAFQNPVLFWMFRIFTVPALIYSFIGMFTNWLNPINWLFIGISLFSLAAPIITTLFSLGLIDILRFGSLLLPFGFNFVAALIANVALTAAKWLLEFIFLNIAFVIPALVLGIPLIALVVLILVIAFAIVFINALATLGINTPNVFVLWLAVDVFATWAVMFGVLHFVEFMAIDLAMILFNLPIVGLLLGVGLIAAGLAHPLMILPILLAQLAIGAISIGSLLAGLFMFSALWVPLTNNLLAFAVFLIFANPIFMMLQWMGLIPIIGWIIQLIFDWTYMPIAFWFSGLLTALGFVFNVLGILWPIFVANMFGISLLTPILGLLLPLLLPLVPLVLSIVLGLMTLTNTLIALAFIPFVISLLLMPILTLLLSLLPLIPLLPLLLIPLLLLAIPLLLGLGLLRRLINFGLSLLVAIPATLLSNLFGQMIPNILRLLAFGLLLGLNIFNFIMNLLPGLLHKLLTLPLWILSLALLVPYLLALPLMLLDMFNAFVISSLLNLLRTIALSLLITKLLNLLNLLFIKLPMILLLTIPNLILGTLIAALAFPIIKLALPIINALLLTVLASPLLTIPIQLFGLLNQFLRGLGVILDLGILFLLGLPGLLPFHNLLMDALFLLPLLLNLIALFNLLRTPLKWIHDLFWQLALPLLVQALTFFALIPFFGLISLLNPFKWLRMALLAGLATLGVQILATLILLPLKLLNNKLLSLLPALLNGLLLGFLSGILGSLPLDVLGLLALPLLNILGLIGTLTPGLRLLGLPLLVLTQLLGLPLLIDSLRNLLAPLLWGTLAGLLTYPIANLVKDLIDIALLPLLGLLATLPIFLLKLFNKAFVLRPLLLFGLPLLAGLIAAPLVAIFNLVRRAIKLGLNLLNFAIALLTMPLWLGLPALNLLRRALILPVLLLTLLRGLRDILNLLGFPLLLLALPLLAGLATLLLGLPLITLLNMLLSLPILLTLLLPLLAALPILPIKILLDLFLLPLVLLGNKLLGLPAALLAGLLAPLLLGSLLRHLIKLPIDLLKLLGLGLFNLLLPFVPLLNLLTPLLWPLGLFLLPLALTDVLRDLLGNLPIDLLNLLLLPLLTLLAGLALLVPGLGLLLAPILLPLILSNLLAQPLTLLRTIGDIAKALLLGLPLALLASLLALPLINLVNDALSLLLLPLLSGLLTLPLFLLNLGLLTLLTFPIAKGVVPFLIANGLSALVANFLPVLIGLLLNPIIVLANLFRLAKDLIKTINKFILLGLLALPGLVPFLDLALDGLFLIPALINGLSLLNLLSMPFKFLKDLLKNTILPLLVAGLMNLLLLPIFGPLQFLNPINWILVPAIAALRTFNTKLLLKLLLVPGLILLNLLTSLVPATLAAIVVPFLRGLLGGLPLDILGLLGLPLLNLLALLGTLIPGVRLLALPLLLLTQLLGLPLLLDTLRNLIAPLLWGALAGLLTYPIANLVKDALALLGLPLFDLLATLPIFLLKLLKNVLLGNLLALGLPLLAQALTFLVLVPLNLLRAGLKLLRNVLPLGLALLTMPLWFNLPLLNIVRRVAFWLLLGWDLITLPFKILRDLLRLVGLPLLMLGLPLLAGLLNFLVTLPLVTLAMMLLALPLPLTLLLPLLALLGNLPIKLLTDLLLLPLMLLGNGLLALPIAAILGNLIPLVLGALNGLIKLPLDLLGLLALPLLLGLLGLGKLFALVNPLLWPLLPIINVLRNVLRMLLPFKLADILKDILGPLSALPIDSLLALAIPALGLLTLLTMLNPIFWPLLPVLLPLALTLGLVGTPIALFNVLKDLAKLALPVLATLLLLPLINTGLNILGLLALPIVSGLLTLPLFLLNLGLKTLITLPIVKAVLPILINLGIMLALANIPALIILPIVVLSNLVKGLRLLGDTLAILLALPGVLKDLFDLVILPLKILIKPLLVLGLPFLANGLTFLALTPLMLLNNLLAHLITLPLVALIGLGNVLLPLLVPLLFLNVLVRPLIALGLMLLNGLILPVLLKLAIAIPLIGLMLLPFLISLLGLPLFLLSLPIPLFNMGLQLLSLGLIIPGLALLVGGLIAVPIGLIGLLGGMNATPGAVVPGVPGEGGNEVPEPGYGIRGIPSVGFWVHNDPLVLS</sequence>
<feature type="transmembrane region" description="Helical" evidence="1">
    <location>
        <begin position="1317"/>
        <end position="1337"/>
    </location>
</feature>
<feature type="transmembrane region" description="Helical" evidence="1">
    <location>
        <begin position="2042"/>
        <end position="2069"/>
    </location>
</feature>